<dbReference type="InterPro" id="IPR011990">
    <property type="entry name" value="TPR-like_helical_dom_sf"/>
</dbReference>
<feature type="compositionally biased region" description="Polar residues" evidence="5">
    <location>
        <begin position="68"/>
        <end position="79"/>
    </location>
</feature>
<gene>
    <name evidence="7" type="ORF">BDY17DRAFT_300302</name>
</gene>
<dbReference type="EMBL" id="MU001637">
    <property type="protein sequence ID" value="KAF2482107.1"/>
    <property type="molecule type" value="Genomic_DNA"/>
</dbReference>
<keyword evidence="8" id="KW-1185">Reference proteome</keyword>
<dbReference type="GO" id="GO:0003729">
    <property type="term" value="F:mRNA binding"/>
    <property type="evidence" value="ECO:0007669"/>
    <property type="project" value="TreeGrafter"/>
</dbReference>
<name>A0A6A6PSA1_9PEZI</name>
<feature type="domain" description="Suppressor of forked" evidence="6">
    <location>
        <begin position="202"/>
        <end position="824"/>
    </location>
</feature>
<dbReference type="GO" id="GO:0180010">
    <property type="term" value="P:co-transcriptional mRNA 3'-end processing, cleavage and polyadenylation pathway"/>
    <property type="evidence" value="ECO:0007669"/>
    <property type="project" value="UniProtKB-UniRule"/>
</dbReference>
<keyword evidence="2" id="KW-0677">Repeat</keyword>
<evidence type="ECO:0000256" key="1">
    <source>
        <dbReference type="ARBA" id="ARBA00002863"/>
    </source>
</evidence>
<feature type="compositionally biased region" description="Low complexity" evidence="5">
    <location>
        <begin position="82"/>
        <end position="92"/>
    </location>
</feature>
<feature type="region of interest" description="Disordered" evidence="5">
    <location>
        <begin position="596"/>
        <end position="626"/>
    </location>
</feature>
<dbReference type="InterPro" id="IPR003107">
    <property type="entry name" value="HAT"/>
</dbReference>
<organism evidence="7 8">
    <name type="scientific">Neohortaea acidophila</name>
    <dbReference type="NCBI Taxonomy" id="245834"/>
    <lineage>
        <taxon>Eukaryota</taxon>
        <taxon>Fungi</taxon>
        <taxon>Dikarya</taxon>
        <taxon>Ascomycota</taxon>
        <taxon>Pezizomycotina</taxon>
        <taxon>Dothideomycetes</taxon>
        <taxon>Dothideomycetidae</taxon>
        <taxon>Mycosphaerellales</taxon>
        <taxon>Teratosphaeriaceae</taxon>
        <taxon>Neohortaea</taxon>
    </lineage>
</organism>
<comment type="subcellular location">
    <subcellularLocation>
        <location evidence="4">Nucleus</location>
    </subcellularLocation>
    <subcellularLocation>
        <location evidence="4">Cytoplasm</location>
    </subcellularLocation>
    <text evidence="4">Nucleus and/or cytoplasm.</text>
</comment>
<keyword evidence="3 4" id="KW-0539">Nucleus</keyword>
<evidence type="ECO:0000313" key="8">
    <source>
        <dbReference type="Proteomes" id="UP000799767"/>
    </source>
</evidence>
<feature type="region of interest" description="Disordered" evidence="5">
    <location>
        <begin position="1"/>
        <end position="215"/>
    </location>
</feature>
<feature type="compositionally biased region" description="Gly residues" evidence="5">
    <location>
        <begin position="917"/>
        <end position="926"/>
    </location>
</feature>
<feature type="compositionally biased region" description="Pro residues" evidence="5">
    <location>
        <begin position="171"/>
        <end position="181"/>
    </location>
</feature>
<proteinExistence type="predicted"/>
<dbReference type="Proteomes" id="UP000799767">
    <property type="component" value="Unassembled WGS sequence"/>
</dbReference>
<dbReference type="GO" id="GO:0005634">
    <property type="term" value="C:nucleus"/>
    <property type="evidence" value="ECO:0007669"/>
    <property type="project" value="UniProtKB-SubCell"/>
</dbReference>
<dbReference type="Pfam" id="PF05843">
    <property type="entry name" value="Suf"/>
    <property type="match status" value="1"/>
</dbReference>
<comment type="function">
    <text evidence="1 4">Component of the cleavage factor IA (CFIA) complex, which is involved in the endonucleolytic cleavage during polyadenylation-dependent pre-mRNA 3'-end formation.</text>
</comment>
<evidence type="ECO:0000256" key="4">
    <source>
        <dbReference type="RuleBase" id="RU369035"/>
    </source>
</evidence>
<feature type="compositionally biased region" description="Acidic residues" evidence="5">
    <location>
        <begin position="598"/>
        <end position="612"/>
    </location>
</feature>
<feature type="compositionally biased region" description="Low complexity" evidence="5">
    <location>
        <begin position="1"/>
        <end position="12"/>
    </location>
</feature>
<feature type="compositionally biased region" description="Basic and acidic residues" evidence="5">
    <location>
        <begin position="199"/>
        <end position="215"/>
    </location>
</feature>
<feature type="compositionally biased region" description="Polar residues" evidence="5">
    <location>
        <begin position="33"/>
        <end position="42"/>
    </location>
</feature>
<accession>A0A6A6PSA1</accession>
<dbReference type="RefSeq" id="XP_033588677.1">
    <property type="nucleotide sequence ID" value="XM_033734037.1"/>
</dbReference>
<dbReference type="OrthoDB" id="26282at2759"/>
<feature type="compositionally biased region" description="Polar residues" evidence="5">
    <location>
        <begin position="186"/>
        <end position="198"/>
    </location>
</feature>
<dbReference type="AlphaFoldDB" id="A0A6A6PSA1"/>
<dbReference type="PANTHER" id="PTHR19980:SF0">
    <property type="entry name" value="CLEAVAGE STIMULATION FACTOR SUBUNIT 3"/>
    <property type="match status" value="1"/>
</dbReference>
<protein>
    <recommendedName>
        <fullName evidence="4">mRNA 3'-end-processing protein RNA14</fullName>
    </recommendedName>
</protein>
<dbReference type="SMART" id="SM00386">
    <property type="entry name" value="HAT"/>
    <property type="match status" value="5"/>
</dbReference>
<keyword evidence="4" id="KW-0507">mRNA processing</keyword>
<dbReference type="Gene3D" id="1.25.40.1040">
    <property type="match status" value="1"/>
</dbReference>
<dbReference type="GO" id="GO:0005737">
    <property type="term" value="C:cytoplasm"/>
    <property type="evidence" value="ECO:0007669"/>
    <property type="project" value="UniProtKB-SubCell"/>
</dbReference>
<dbReference type="SUPFAM" id="SSF48452">
    <property type="entry name" value="TPR-like"/>
    <property type="match status" value="2"/>
</dbReference>
<keyword evidence="4" id="KW-0963">Cytoplasm</keyword>
<dbReference type="PANTHER" id="PTHR19980">
    <property type="entry name" value="RNA CLEAVAGE STIMULATION FACTOR"/>
    <property type="match status" value="1"/>
</dbReference>
<feature type="compositionally biased region" description="Acidic residues" evidence="5">
    <location>
        <begin position="51"/>
        <end position="64"/>
    </location>
</feature>
<reference evidence="7" key="1">
    <citation type="journal article" date="2020" name="Stud. Mycol.">
        <title>101 Dothideomycetes genomes: a test case for predicting lifestyles and emergence of pathogens.</title>
        <authorList>
            <person name="Haridas S."/>
            <person name="Albert R."/>
            <person name="Binder M."/>
            <person name="Bloem J."/>
            <person name="Labutti K."/>
            <person name="Salamov A."/>
            <person name="Andreopoulos B."/>
            <person name="Baker S."/>
            <person name="Barry K."/>
            <person name="Bills G."/>
            <person name="Bluhm B."/>
            <person name="Cannon C."/>
            <person name="Castanera R."/>
            <person name="Culley D."/>
            <person name="Daum C."/>
            <person name="Ezra D."/>
            <person name="Gonzalez J."/>
            <person name="Henrissat B."/>
            <person name="Kuo A."/>
            <person name="Liang C."/>
            <person name="Lipzen A."/>
            <person name="Lutzoni F."/>
            <person name="Magnuson J."/>
            <person name="Mondo S."/>
            <person name="Nolan M."/>
            <person name="Ohm R."/>
            <person name="Pangilinan J."/>
            <person name="Park H.-J."/>
            <person name="Ramirez L."/>
            <person name="Alfaro M."/>
            <person name="Sun H."/>
            <person name="Tritt A."/>
            <person name="Yoshinaga Y."/>
            <person name="Zwiers L.-H."/>
            <person name="Turgeon B."/>
            <person name="Goodwin S."/>
            <person name="Spatafora J."/>
            <person name="Crous P."/>
            <person name="Grigoriev I."/>
        </authorList>
    </citation>
    <scope>NUCLEOTIDE SEQUENCE</scope>
    <source>
        <strain evidence="7">CBS 113389</strain>
    </source>
</reference>
<dbReference type="InterPro" id="IPR008847">
    <property type="entry name" value="Suf"/>
</dbReference>
<feature type="region of interest" description="Disordered" evidence="5">
    <location>
        <begin position="883"/>
        <end position="926"/>
    </location>
</feature>
<evidence type="ECO:0000259" key="6">
    <source>
        <dbReference type="Pfam" id="PF05843"/>
    </source>
</evidence>
<evidence type="ECO:0000256" key="2">
    <source>
        <dbReference type="ARBA" id="ARBA00022737"/>
    </source>
</evidence>
<dbReference type="GeneID" id="54475039"/>
<feature type="compositionally biased region" description="Low complexity" evidence="5">
    <location>
        <begin position="120"/>
        <end position="129"/>
    </location>
</feature>
<evidence type="ECO:0000313" key="7">
    <source>
        <dbReference type="EMBL" id="KAF2482107.1"/>
    </source>
</evidence>
<evidence type="ECO:0000256" key="3">
    <source>
        <dbReference type="ARBA" id="ARBA00023242"/>
    </source>
</evidence>
<dbReference type="InterPro" id="IPR045243">
    <property type="entry name" value="Rna14-like"/>
</dbReference>
<evidence type="ECO:0000256" key="5">
    <source>
        <dbReference type="SAM" id="MobiDB-lite"/>
    </source>
</evidence>
<sequence>MAEDGSAVAAANDADEDDDYDPSAFSFDERAGNATTTQSSPKPKTIGGFIVDDDEDDDEEENDEVTQRPPSQLNSTTGEQAGLGAATDAEAAVQDVPIASEPQDSAAVPSAHSARPNGHTPVPVSTSAAPAPPVSDPASTLSLPKPLTPVSDQGKQAPTPTPAAPSATATPQPPNPSPAVPAPAKTNIQIPQPSTNQRLPHDKVGQLEDRIKEDPKGDTEAWRSLIAHYREKGQLDNARKIYSRFFEVFPSAASMWVEYAQLELEYDQFRNLEQIFSLSLLQLPNVDMWTVYLDYLRRIHPLQQDTDGSKRNIITSAFDLLLENVGIDPDSGKLWREYVEFVKSGPGTIGGTGWQDLQKVDLLRKAYQKAIKLPHSELSKLWKEYDNFELSLNKATGRKYLQENSPSYMTARSAKTVLDQKIDGLDRKSLPTLPPIYGCVGDDAFAAQLDRWRDWIAWEKEDPIMFKEDDIAVYRKRIVYAYKQATMQLRFYPDLWFDAATWCFEEGIEDMITEGEAFLQKGIEANPESVLLALMKADRVESSLEAGSSDEIAIRNGEKLDPVFEGVIKPLYALHKKTVERIQKGVAQIQERYAAMTPEEEPEDANADDDDNKSDASSTVKPKTRTEKLNDELDAYRSRMAEYTDQLRNTISYMWIAKMRAFRRIQGQGQPGKAKKGLRGVFGEARPQGQLTSAVYIASAQMEWACYRDPSAARIFERGYKLFPLDEVFTLEYIKHLFANNDAVNANATFNTFLSKVKNSDKFSLEQRRAKCRPILESMHEYQSNFGDWNQIHRIEREMAELYPEESDVARFGARNALPNFDAMRLQLLISPSQALPKPTADMGGTAVTTQHPYPSIEYPRSPPEGISNNIIRLGPNGPYVASPKRALEDVSDSEAPQRKFQRGESPFKAGHHSNNSGGGGSGGAGFMTKTYVPPHQQASFPPLGPAPLPSQLHYLLSVLPSAAHYHATPFDPHKMVEFLRGVNLGRARI</sequence>